<protein>
    <submittedName>
        <fullName evidence="2">Uncharacterized protein DUF4357</fullName>
    </submittedName>
</protein>
<dbReference type="InterPro" id="IPR025579">
    <property type="entry name" value="DUF4357"/>
</dbReference>
<evidence type="ECO:0000313" key="2">
    <source>
        <dbReference type="EMBL" id="PTQ77737.1"/>
    </source>
</evidence>
<proteinExistence type="predicted"/>
<feature type="domain" description="DUF4357" evidence="1">
    <location>
        <begin position="321"/>
        <end position="370"/>
    </location>
</feature>
<name>A0A2T5I1M7_9PROT</name>
<evidence type="ECO:0000259" key="1">
    <source>
        <dbReference type="Pfam" id="PF14267"/>
    </source>
</evidence>
<comment type="caution">
    <text evidence="2">The sequence shown here is derived from an EMBL/GenBank/DDBJ whole genome shotgun (WGS) entry which is preliminary data.</text>
</comment>
<reference evidence="2 3" key="1">
    <citation type="submission" date="2018-04" db="EMBL/GenBank/DDBJ databases">
        <title>Active sludge and wastewater microbial communities from Klosterneuburg, Austria.</title>
        <authorList>
            <person name="Wagner M."/>
        </authorList>
    </citation>
    <scope>NUCLEOTIDE SEQUENCE [LARGE SCALE GENOMIC DNA]</scope>
    <source>
        <strain evidence="2 3">Nm49</strain>
    </source>
</reference>
<sequence length="371" mass="41825">MKEILSDVIKRLRNGEYKNEEHVRLSLVCRILEYLGWDIWNPREVFSEFAAIPQEDASRVDIALFMPPQLLRPAVFIEVKAVGKLAATIQSAELQLRNYNRNNQADISILTDGQIWHFYLSSASGEFSDKCFEKLDLCASDISLDDLELGFDTFLSKEAIQSGKAVEEARIYLKRTDAERIMYEMLPIAQRDSDEDPTMSLIDCFIKRCVERGVECPSDKALNFIKNNRHRSINTNSTTTITRSTQIASNIPLSISSQIQKGLFKQSSIDQILVLQNKRGAQASGKEMPTGAFIVFADSIAADATPGFKDDEKGYYLLYSKLIKDGILIPQNQNGTRVYKLIRDYEFKAKSAAASVFMGTSASGPKEWKKK</sequence>
<dbReference type="Pfam" id="PF14267">
    <property type="entry name" value="DUF4357"/>
    <property type="match status" value="1"/>
</dbReference>
<dbReference type="Proteomes" id="UP000244128">
    <property type="component" value="Unassembled WGS sequence"/>
</dbReference>
<dbReference type="RefSeq" id="WP_181258399.1">
    <property type="nucleotide sequence ID" value="NZ_QAOI01000006.1"/>
</dbReference>
<gene>
    <name evidence="2" type="ORF">C8R26_10683</name>
</gene>
<organism evidence="2 3">
    <name type="scientific">Nitrosomonas oligotropha</name>
    <dbReference type="NCBI Taxonomy" id="42354"/>
    <lineage>
        <taxon>Bacteria</taxon>
        <taxon>Pseudomonadati</taxon>
        <taxon>Pseudomonadota</taxon>
        <taxon>Betaproteobacteria</taxon>
        <taxon>Nitrosomonadales</taxon>
        <taxon>Nitrosomonadaceae</taxon>
        <taxon>Nitrosomonas</taxon>
    </lineage>
</organism>
<dbReference type="AlphaFoldDB" id="A0A2T5I1M7"/>
<evidence type="ECO:0000313" key="3">
    <source>
        <dbReference type="Proteomes" id="UP000244128"/>
    </source>
</evidence>
<dbReference type="EMBL" id="QAOI01000006">
    <property type="protein sequence ID" value="PTQ77737.1"/>
    <property type="molecule type" value="Genomic_DNA"/>
</dbReference>
<accession>A0A2T5I1M7</accession>